<comment type="similarity">
    <text evidence="1">Belongs to the adenylyl cyclase class-3 family.</text>
</comment>
<dbReference type="SUPFAM" id="SSF55785">
    <property type="entry name" value="PYP-like sensor domain (PAS domain)"/>
    <property type="match status" value="1"/>
</dbReference>
<feature type="domain" description="Response regulatory" evidence="4">
    <location>
        <begin position="5"/>
        <end position="128"/>
    </location>
</feature>
<feature type="modified residue" description="4-aspartylphosphate" evidence="2">
    <location>
        <position position="62"/>
    </location>
</feature>
<dbReference type="Gene3D" id="3.30.450.20">
    <property type="entry name" value="PAS domain"/>
    <property type="match status" value="1"/>
</dbReference>
<evidence type="ECO:0000313" key="9">
    <source>
        <dbReference type="Proteomes" id="UP001050975"/>
    </source>
</evidence>
<dbReference type="Gene3D" id="3.30.70.1230">
    <property type="entry name" value="Nucleotide cyclase"/>
    <property type="match status" value="1"/>
</dbReference>
<dbReference type="NCBIfam" id="TIGR00229">
    <property type="entry name" value="sensory_box"/>
    <property type="match status" value="1"/>
</dbReference>
<dbReference type="CDD" id="cd18773">
    <property type="entry name" value="PDC1_HK_sensor"/>
    <property type="match status" value="1"/>
</dbReference>
<dbReference type="InterPro" id="IPR000014">
    <property type="entry name" value="PAS"/>
</dbReference>
<dbReference type="InterPro" id="IPR000700">
    <property type="entry name" value="PAS-assoc_C"/>
</dbReference>
<dbReference type="InterPro" id="IPR011006">
    <property type="entry name" value="CheY-like_superfamily"/>
</dbReference>
<feature type="domain" description="PAS" evidence="5">
    <location>
        <begin position="168"/>
        <end position="204"/>
    </location>
</feature>
<feature type="domain" description="PAC" evidence="6">
    <location>
        <begin position="240"/>
        <end position="292"/>
    </location>
</feature>
<feature type="coiled-coil region" evidence="3">
    <location>
        <begin position="134"/>
        <end position="171"/>
    </location>
</feature>
<evidence type="ECO:0000259" key="7">
    <source>
        <dbReference type="PROSITE" id="PS50125"/>
    </source>
</evidence>
<evidence type="ECO:0000259" key="6">
    <source>
        <dbReference type="PROSITE" id="PS50113"/>
    </source>
</evidence>
<sequence>MTQQVIICVDDETTVLKSIKTELKEAFGNNYLIEIAEGGNDALELVQELLEDGYEIPLIISDYVMPDMKGDELLRQVHQLSPKTLKIMLTGQATIEGVANAIKYAKLYRYITKPWEAEDLKLTVTEAVYSYLQDKKLAEQNAKLQQMNQALETLNREQAALIAKLHESESRLRQFLEAVPVGVEVIDVQGQLYFTNQRSQELRGKTAVTSELNPFYIAGTNQPYPWEKLPISRALQGETSTVDDVEIHLGNKIIPIEIWGTPIYDRNGKISYAIVAFQDITERQKAEADRQKFIEELFELNANLEIALQKESELTRAASRFVPNQFLSLLGHQSIVDVKLGEAVQQEMTVLFSDIRSFTTISEGMTPQDNFKFINAFLSRMEPAIVENNGFIDKYIGDAIMALFGGSADDAVKAGLAMLKMLNEYNTTRGTPARPTLQVGIGIHTGSLMLGTVGGYSRMDGTVISDAVNLAARIENLTKEYGVSLLISQQTLSRLQNPMEHNIRFIERVTVKGKSKAVAVFEVFDGDDPQIKQGKLATKSMFEQALFLAYRHCFSEAALLFQDCLRINPSDTIAQIYLQRCQR</sequence>
<dbReference type="PROSITE" id="PS50112">
    <property type="entry name" value="PAS"/>
    <property type="match status" value="1"/>
</dbReference>
<dbReference type="GO" id="GO:0004016">
    <property type="term" value="F:adenylate cyclase activity"/>
    <property type="evidence" value="ECO:0007669"/>
    <property type="project" value="UniProtKB-ARBA"/>
</dbReference>
<dbReference type="SMART" id="SM00448">
    <property type="entry name" value="REC"/>
    <property type="match status" value="1"/>
</dbReference>
<dbReference type="InterPro" id="IPR035965">
    <property type="entry name" value="PAS-like_dom_sf"/>
</dbReference>
<dbReference type="Pfam" id="PF00211">
    <property type="entry name" value="Guanylate_cyc"/>
    <property type="match status" value="1"/>
</dbReference>
<evidence type="ECO:0000313" key="8">
    <source>
        <dbReference type="EMBL" id="GET39785.1"/>
    </source>
</evidence>
<evidence type="ECO:0000256" key="1">
    <source>
        <dbReference type="ARBA" id="ARBA00005381"/>
    </source>
</evidence>
<dbReference type="AlphaFoldDB" id="A0AAV3XD32"/>
<dbReference type="InterPro" id="IPR001789">
    <property type="entry name" value="Sig_transdc_resp-reg_receiver"/>
</dbReference>
<dbReference type="PROSITE" id="PS50125">
    <property type="entry name" value="GUANYLATE_CYCLASE_2"/>
    <property type="match status" value="1"/>
</dbReference>
<evidence type="ECO:0000256" key="2">
    <source>
        <dbReference type="PROSITE-ProRule" id="PRU00169"/>
    </source>
</evidence>
<feature type="domain" description="Guanylate cyclase" evidence="7">
    <location>
        <begin position="349"/>
        <end position="475"/>
    </location>
</feature>
<dbReference type="InterPro" id="IPR013656">
    <property type="entry name" value="PAS_4"/>
</dbReference>
<dbReference type="PANTHER" id="PTHR43081:SF1">
    <property type="entry name" value="ADENYLATE CYCLASE, TERMINAL-DIFFERENTIATION SPECIFIC"/>
    <property type="match status" value="1"/>
</dbReference>
<dbReference type="InterPro" id="IPR050697">
    <property type="entry name" value="Adenylyl/Guanylyl_Cyclase_3/4"/>
</dbReference>
<dbReference type="GO" id="GO:0000160">
    <property type="term" value="P:phosphorelay signal transduction system"/>
    <property type="evidence" value="ECO:0007669"/>
    <property type="project" value="InterPro"/>
</dbReference>
<evidence type="ECO:0000259" key="5">
    <source>
        <dbReference type="PROSITE" id="PS50112"/>
    </source>
</evidence>
<gene>
    <name evidence="8" type="ORF">MiSe_45570</name>
</gene>
<dbReference type="InterPro" id="IPR001054">
    <property type="entry name" value="A/G_cyclase"/>
</dbReference>
<dbReference type="PROSITE" id="PS50110">
    <property type="entry name" value="RESPONSE_REGULATORY"/>
    <property type="match status" value="1"/>
</dbReference>
<dbReference type="PROSITE" id="PS50113">
    <property type="entry name" value="PAC"/>
    <property type="match status" value="1"/>
</dbReference>
<dbReference type="Gene3D" id="3.40.50.2300">
    <property type="match status" value="1"/>
</dbReference>
<dbReference type="Pfam" id="PF08448">
    <property type="entry name" value="PAS_4"/>
    <property type="match status" value="1"/>
</dbReference>
<dbReference type="GO" id="GO:0006171">
    <property type="term" value="P:cAMP biosynthetic process"/>
    <property type="evidence" value="ECO:0007669"/>
    <property type="project" value="TreeGrafter"/>
</dbReference>
<evidence type="ECO:0000256" key="3">
    <source>
        <dbReference type="SAM" id="Coils"/>
    </source>
</evidence>
<dbReference type="SUPFAM" id="SSF52172">
    <property type="entry name" value="CheY-like"/>
    <property type="match status" value="1"/>
</dbReference>
<feature type="coiled-coil region" evidence="3">
    <location>
        <begin position="283"/>
        <end position="314"/>
    </location>
</feature>
<protein>
    <submittedName>
        <fullName evidence="8">Two-component response regulator</fullName>
    </submittedName>
</protein>
<dbReference type="Proteomes" id="UP001050975">
    <property type="component" value="Unassembled WGS sequence"/>
</dbReference>
<comment type="caution">
    <text evidence="8">The sequence shown here is derived from an EMBL/GenBank/DDBJ whole genome shotgun (WGS) entry which is preliminary data.</text>
</comment>
<dbReference type="SMART" id="SM00044">
    <property type="entry name" value="CYCc"/>
    <property type="match status" value="1"/>
</dbReference>
<keyword evidence="9" id="KW-1185">Reference proteome</keyword>
<proteinExistence type="inferred from homology"/>
<dbReference type="Pfam" id="PF00072">
    <property type="entry name" value="Response_reg"/>
    <property type="match status" value="1"/>
</dbReference>
<dbReference type="PANTHER" id="PTHR43081">
    <property type="entry name" value="ADENYLATE CYCLASE, TERMINAL-DIFFERENTIATION SPECIFIC-RELATED"/>
    <property type="match status" value="1"/>
</dbReference>
<dbReference type="EMBL" id="BLAY01000074">
    <property type="protein sequence ID" value="GET39785.1"/>
    <property type="molecule type" value="Genomic_DNA"/>
</dbReference>
<dbReference type="InterPro" id="IPR029787">
    <property type="entry name" value="Nucleotide_cyclase"/>
</dbReference>
<accession>A0AAV3XD32</accession>
<name>A0AAV3XD32_9CYAN</name>
<evidence type="ECO:0000259" key="4">
    <source>
        <dbReference type="PROSITE" id="PS50110"/>
    </source>
</evidence>
<dbReference type="SUPFAM" id="SSF55073">
    <property type="entry name" value="Nucleotide cyclase"/>
    <property type="match status" value="1"/>
</dbReference>
<keyword evidence="2" id="KW-0597">Phosphoprotein</keyword>
<dbReference type="CDD" id="cd07302">
    <property type="entry name" value="CHD"/>
    <property type="match status" value="1"/>
</dbReference>
<keyword evidence="3" id="KW-0175">Coiled coil</keyword>
<organism evidence="8 9">
    <name type="scientific">Microseira wollei NIES-4236</name>
    <dbReference type="NCBI Taxonomy" id="2530354"/>
    <lineage>
        <taxon>Bacteria</taxon>
        <taxon>Bacillati</taxon>
        <taxon>Cyanobacteriota</taxon>
        <taxon>Cyanophyceae</taxon>
        <taxon>Oscillatoriophycideae</taxon>
        <taxon>Aerosakkonematales</taxon>
        <taxon>Aerosakkonemataceae</taxon>
        <taxon>Microseira</taxon>
    </lineage>
</organism>
<reference evidence="8" key="1">
    <citation type="submission" date="2019-10" db="EMBL/GenBank/DDBJ databases">
        <title>Draft genome sequece of Microseira wollei NIES-4236.</title>
        <authorList>
            <person name="Yamaguchi H."/>
            <person name="Suzuki S."/>
            <person name="Kawachi M."/>
        </authorList>
    </citation>
    <scope>NUCLEOTIDE SEQUENCE</scope>
    <source>
        <strain evidence="8">NIES-4236</strain>
    </source>
</reference>
<dbReference type="RefSeq" id="WP_226585339.1">
    <property type="nucleotide sequence ID" value="NZ_BLAY01000074.1"/>
</dbReference>